<dbReference type="Pfam" id="PF05114">
    <property type="entry name" value="MbnB_TglH_ChrH"/>
    <property type="match status" value="1"/>
</dbReference>
<dbReference type="EMBL" id="LR915494">
    <property type="protein sequence ID" value="CAD7255039.1"/>
    <property type="molecule type" value="Genomic_DNA"/>
</dbReference>
<sequence>MQHLAAIKQLIERYQPESFSEHLAWSSHGLNYYNDLLPIAYTEAALERVVSHIEQVQDYLGRRILIENPSTYVQFSHSSMSEPEFIGQVLQRSGCGLLLDINNIYVSSRNHGWDANHYLNALGSQALASVGELHLAGFAQDLDANQEPLLIDNHGAPVDPAVWALYRQALPQVLRHGGNIATLLERDNHIPPLPVLLQECQKAQDIINESLATSTSSTA</sequence>
<dbReference type="PANTHER" id="PTHR42194:SF1">
    <property type="entry name" value="UPF0276 PROTEIN HI_1600"/>
    <property type="match status" value="1"/>
</dbReference>
<dbReference type="OrthoDB" id="10062627at2759"/>
<proteinExistence type="predicted"/>
<gene>
    <name evidence="1" type="ORF">DSTB1V02_LOCUS14785</name>
</gene>
<evidence type="ECO:0000313" key="2">
    <source>
        <dbReference type="Proteomes" id="UP000677054"/>
    </source>
</evidence>
<name>A0A7R9AIZ1_9CRUS</name>
<protein>
    <submittedName>
        <fullName evidence="1">Uncharacterized protein</fullName>
    </submittedName>
</protein>
<organism evidence="1">
    <name type="scientific">Darwinula stevensoni</name>
    <dbReference type="NCBI Taxonomy" id="69355"/>
    <lineage>
        <taxon>Eukaryota</taxon>
        <taxon>Metazoa</taxon>
        <taxon>Ecdysozoa</taxon>
        <taxon>Arthropoda</taxon>
        <taxon>Crustacea</taxon>
        <taxon>Oligostraca</taxon>
        <taxon>Ostracoda</taxon>
        <taxon>Podocopa</taxon>
        <taxon>Podocopida</taxon>
        <taxon>Darwinulocopina</taxon>
        <taxon>Darwinuloidea</taxon>
        <taxon>Darwinulidae</taxon>
        <taxon>Darwinula</taxon>
    </lineage>
</organism>
<keyword evidence="2" id="KW-1185">Reference proteome</keyword>
<dbReference type="Gene3D" id="3.20.20.150">
    <property type="entry name" value="Divalent-metal-dependent TIM barrel enzymes"/>
    <property type="match status" value="1"/>
</dbReference>
<dbReference type="InterPro" id="IPR007801">
    <property type="entry name" value="MbnB/TglH/ChrH"/>
</dbReference>
<dbReference type="EMBL" id="CAJPEV010015976">
    <property type="protein sequence ID" value="CAG0907263.1"/>
    <property type="molecule type" value="Genomic_DNA"/>
</dbReference>
<reference evidence="1" key="1">
    <citation type="submission" date="2020-11" db="EMBL/GenBank/DDBJ databases">
        <authorList>
            <person name="Tran Van P."/>
        </authorList>
    </citation>
    <scope>NUCLEOTIDE SEQUENCE</scope>
</reference>
<accession>A0A7R9AIZ1</accession>
<dbReference type="InterPro" id="IPR036237">
    <property type="entry name" value="Xyl_isomerase-like_sf"/>
</dbReference>
<dbReference type="SUPFAM" id="SSF51658">
    <property type="entry name" value="Xylose isomerase-like"/>
    <property type="match status" value="1"/>
</dbReference>
<dbReference type="Proteomes" id="UP000677054">
    <property type="component" value="Unassembled WGS sequence"/>
</dbReference>
<dbReference type="AlphaFoldDB" id="A0A7R9AIZ1"/>
<dbReference type="NCBIfam" id="NF003818">
    <property type="entry name" value="PRK05409.1"/>
    <property type="match status" value="1"/>
</dbReference>
<dbReference type="PANTHER" id="PTHR42194">
    <property type="entry name" value="UPF0276 PROTEIN HI_1600"/>
    <property type="match status" value="1"/>
</dbReference>
<evidence type="ECO:0000313" key="1">
    <source>
        <dbReference type="EMBL" id="CAD7255039.1"/>
    </source>
</evidence>